<dbReference type="PROSITE" id="PS51450">
    <property type="entry name" value="LRR"/>
    <property type="match status" value="4"/>
</dbReference>
<feature type="region of interest" description="Disordered" evidence="3">
    <location>
        <begin position="1234"/>
        <end position="1386"/>
    </location>
</feature>
<dbReference type="Pfam" id="PF13516">
    <property type="entry name" value="LRR_6"/>
    <property type="match status" value="1"/>
</dbReference>
<keyword evidence="1" id="KW-0433">Leucine-rich repeat</keyword>
<dbReference type="Proteomes" id="UP000243579">
    <property type="component" value="Unassembled WGS sequence"/>
</dbReference>
<protein>
    <recommendedName>
        <fullName evidence="8">WW domain-containing protein</fullName>
    </recommendedName>
</protein>
<evidence type="ECO:0008006" key="8">
    <source>
        <dbReference type="Google" id="ProtNLM"/>
    </source>
</evidence>
<feature type="compositionally biased region" description="Pro residues" evidence="3">
    <location>
        <begin position="906"/>
        <end position="919"/>
    </location>
</feature>
<evidence type="ECO:0000256" key="3">
    <source>
        <dbReference type="SAM" id="MobiDB-lite"/>
    </source>
</evidence>
<dbReference type="SMART" id="SM00369">
    <property type="entry name" value="LRR_TYP"/>
    <property type="match status" value="3"/>
</dbReference>
<dbReference type="InterPro" id="IPR001611">
    <property type="entry name" value="Leu-rich_rpt"/>
</dbReference>
<keyword evidence="2" id="KW-0677">Repeat</keyword>
<dbReference type="PANTHER" id="PTHR15454:SF56">
    <property type="entry name" value="PROTEIN PHOSPHATASE 1 REGULATORY SUBUNIT 7-RELATED"/>
    <property type="match status" value="1"/>
</dbReference>
<feature type="region of interest" description="Disordered" evidence="3">
    <location>
        <begin position="864"/>
        <end position="920"/>
    </location>
</feature>
<organism evidence="6 7">
    <name type="scientific">Achlya hypogyna</name>
    <name type="common">Oomycete</name>
    <name type="synonym">Protoachlya hypogyna</name>
    <dbReference type="NCBI Taxonomy" id="1202772"/>
    <lineage>
        <taxon>Eukaryota</taxon>
        <taxon>Sar</taxon>
        <taxon>Stramenopiles</taxon>
        <taxon>Oomycota</taxon>
        <taxon>Saprolegniomycetes</taxon>
        <taxon>Saprolegniales</taxon>
        <taxon>Achlyaceae</taxon>
        <taxon>Achlya</taxon>
    </lineage>
</organism>
<dbReference type="InterPro" id="IPR002048">
    <property type="entry name" value="EF_hand_dom"/>
</dbReference>
<dbReference type="PROSITE" id="PS00018">
    <property type="entry name" value="EF_HAND_1"/>
    <property type="match status" value="1"/>
</dbReference>
<dbReference type="PROSITE" id="PS50020">
    <property type="entry name" value="WW_DOMAIN_2"/>
    <property type="match status" value="1"/>
</dbReference>
<reference evidence="6 7" key="1">
    <citation type="journal article" date="2014" name="Genome Biol. Evol.">
        <title>The secreted proteins of Achlya hypogyna and Thraustotheca clavata identify the ancestral oomycete secretome and reveal gene acquisitions by horizontal gene transfer.</title>
        <authorList>
            <person name="Misner I."/>
            <person name="Blouin N."/>
            <person name="Leonard G."/>
            <person name="Richards T.A."/>
            <person name="Lane C.E."/>
        </authorList>
    </citation>
    <scope>NUCLEOTIDE SEQUENCE [LARGE SCALE GENOMIC DNA]</scope>
    <source>
        <strain evidence="6 7">ATCC 48635</strain>
    </source>
</reference>
<dbReference type="InterPro" id="IPR032675">
    <property type="entry name" value="LRR_dom_sf"/>
</dbReference>
<feature type="compositionally biased region" description="Acidic residues" evidence="3">
    <location>
        <begin position="1425"/>
        <end position="1447"/>
    </location>
</feature>
<dbReference type="Pfam" id="PF13855">
    <property type="entry name" value="LRR_8"/>
    <property type="match status" value="1"/>
</dbReference>
<dbReference type="PROSITE" id="PS50222">
    <property type="entry name" value="EF_HAND_2"/>
    <property type="match status" value="1"/>
</dbReference>
<feature type="compositionally biased region" description="Acidic residues" evidence="3">
    <location>
        <begin position="1468"/>
        <end position="1483"/>
    </location>
</feature>
<dbReference type="GO" id="GO:0005737">
    <property type="term" value="C:cytoplasm"/>
    <property type="evidence" value="ECO:0007669"/>
    <property type="project" value="TreeGrafter"/>
</dbReference>
<evidence type="ECO:0000256" key="1">
    <source>
        <dbReference type="ARBA" id="ARBA00022614"/>
    </source>
</evidence>
<dbReference type="InterPro" id="IPR001202">
    <property type="entry name" value="WW_dom"/>
</dbReference>
<feature type="domain" description="WW" evidence="4">
    <location>
        <begin position="1384"/>
        <end position="1412"/>
    </location>
</feature>
<feature type="compositionally biased region" description="Acidic residues" evidence="3">
    <location>
        <begin position="1288"/>
        <end position="1297"/>
    </location>
</feature>
<dbReference type="SUPFAM" id="SSF52047">
    <property type="entry name" value="RNI-like"/>
    <property type="match status" value="1"/>
</dbReference>
<feature type="region of interest" description="Disordered" evidence="3">
    <location>
        <begin position="1401"/>
        <end position="1483"/>
    </location>
</feature>
<sequence length="1483" mass="160092">MDIYRISKLKLFKKKKGHDLRAQSVFDLQRFRALYLGASQSRGLAPPSVFDKMVYRAISSQTNLTHLDFRGQELTDNQLLALVETLLEIPILSSLDLRDNHITEEGGLSLLELLRHQLITAKASPQAPASDYTRLLTKVELKGNNISDATLHTIRQYTAMLAREDKRLEIKTILGQLDYNASGSLDEAEIRVALKLCGGSEPTKKEVATIVEELGLLSWQLSTSPSQKQTAETNLRACLENILLARYARTPTKKDMDGALPLESLAQIRHAELVRPSMYNVEPDDAPAPRSSVRLGSSLESDFTIGEAETPPVELESPPPSPRVSPFKTGRPPPIIIPEPTNATPLSSPVVSPIGSSVASPMAVWATESPVSLSAATSPLASGGIADICTPAALTSVAVSSLATVQPVVSVDATSPTLRPIAETFVDAQPPAPASPVGIVVPAVSTSPSAAPSSPVAPTLTSLSPLVSPDLAQVAPLPPTVVSRTPSLVMAPALEAPLDMPMLEIDYMEPTTPCPPTLENIAGGRFEPIVDVGDNGTLEHTRCGHLDSPHSSFPEAFRSDNPEQFRSETVSDDCQTGAMAVTEVDSRDEDTTVPYTCEQQQALYQGCERLVVKLQHPEFASQPAWPSLFPDMTFTNVMALILCDNQLETISFQEMSLRHLRVLDLSSNRLSKLTATDMQPLRQLEILDLSFNAFRSIHGVEHLINLKALNFAGNHIKSVKNLEFLGKLEILNLAQNDILTPQALRLLSLNKHLTHLNVDDNPVVSQGNHRHHSAHILNIIPTLRSLGCIHLAALILREKKKSRSPKDDAPPIVEAVTATESPYWIAQACQNVGLVCDETPAVPSPKKLSRHEQRSRDELRAKSFAHHVKKEPLPPPPAPEKPKSKSSFTAQQKRAIMLSTPKPSAIKPPPAPKPEPPLPAKSIPVVSTLKGFLQPTQASIHSTLAAEREKAIKPKKPKSALHKRLLRREEKLRQYLVATSPAKPPTVATAPVVASSPPPRVVVELSPAKQQGEAATTDAFLQGIRFREFELHVKEDHATAVSALDILVAMVERRVVDVAKYAEFKANVDSMQILGHIEMEGATKGMLSGQANMARMYKELGELKVAVQMLLGKIDLRAQTGMLAAPVFAALCDACREVRAQSIGSLLSEPAATSLDLLSPTTTSADPFGFDDTVFARETSTNIVVADRDVRPINVSVPTTVAEPEPNADDDLIFGTDTDCVLALRCDEADDFGLPAVESEEEEAEVTGDGNSGEGDDEGACNETLAAVKTSATEVSDGIELDANQAGMDDEDLEEPTTGESEVAVGDGEEDDAASDDDEDVGAADGEKPEQAAAGEDDDEVAAGEDDDEEAAAGEDDDEVGAVDEEAEEVAASEDDDALTFGDWEQGFDDASQHHYWFNTETEESSWTAPPGWPYDLEGNLLTTGDDDEDNEEDADEDQNDAEEEQTLEERIARALQGDSSLAPTNSGDDEVDFSDNDSLPDL</sequence>
<evidence type="ECO:0000313" key="6">
    <source>
        <dbReference type="EMBL" id="OQR98744.1"/>
    </source>
</evidence>
<dbReference type="EMBL" id="JNBR01000080">
    <property type="protein sequence ID" value="OQR98744.1"/>
    <property type="molecule type" value="Genomic_DNA"/>
</dbReference>
<accession>A0A1V9ZL69</accession>
<keyword evidence="7" id="KW-1185">Reference proteome</keyword>
<evidence type="ECO:0000256" key="2">
    <source>
        <dbReference type="ARBA" id="ARBA00022737"/>
    </source>
</evidence>
<dbReference type="Gene3D" id="3.80.10.10">
    <property type="entry name" value="Ribonuclease Inhibitor"/>
    <property type="match status" value="3"/>
</dbReference>
<gene>
    <name evidence="6" type="ORF">ACHHYP_08158</name>
</gene>
<dbReference type="GO" id="GO:0005509">
    <property type="term" value="F:calcium ion binding"/>
    <property type="evidence" value="ECO:0007669"/>
    <property type="project" value="InterPro"/>
</dbReference>
<feature type="compositionally biased region" description="Polar residues" evidence="3">
    <location>
        <begin position="1458"/>
        <end position="1467"/>
    </location>
</feature>
<dbReference type="InterPro" id="IPR003591">
    <property type="entry name" value="Leu-rich_rpt_typical-subtyp"/>
</dbReference>
<proteinExistence type="predicted"/>
<dbReference type="SUPFAM" id="SSF52075">
    <property type="entry name" value="Outer arm dynein light chain 1"/>
    <property type="match status" value="1"/>
</dbReference>
<feature type="domain" description="EF-hand" evidence="5">
    <location>
        <begin position="165"/>
        <end position="200"/>
    </location>
</feature>
<dbReference type="InterPro" id="IPR018247">
    <property type="entry name" value="EF_Hand_1_Ca_BS"/>
</dbReference>
<dbReference type="OrthoDB" id="2444812at2759"/>
<evidence type="ECO:0000259" key="4">
    <source>
        <dbReference type="PROSITE" id="PS50020"/>
    </source>
</evidence>
<name>A0A1V9ZL69_ACHHY</name>
<dbReference type="PANTHER" id="PTHR15454">
    <property type="entry name" value="NISCHARIN RELATED"/>
    <property type="match status" value="1"/>
</dbReference>
<evidence type="ECO:0000259" key="5">
    <source>
        <dbReference type="PROSITE" id="PS50222"/>
    </source>
</evidence>
<dbReference type="Gene3D" id="2.20.70.10">
    <property type="match status" value="1"/>
</dbReference>
<dbReference type="SMART" id="SM00365">
    <property type="entry name" value="LRR_SD22"/>
    <property type="match status" value="3"/>
</dbReference>
<evidence type="ECO:0000313" key="7">
    <source>
        <dbReference type="Proteomes" id="UP000243579"/>
    </source>
</evidence>
<comment type="caution">
    <text evidence="6">The sequence shown here is derived from an EMBL/GenBank/DDBJ whole genome shotgun (WGS) entry which is preliminary data.</text>
</comment>
<dbReference type="SMART" id="SM00368">
    <property type="entry name" value="LRR_RI"/>
    <property type="match status" value="3"/>
</dbReference>
<feature type="compositionally biased region" description="Acidic residues" evidence="3">
    <location>
        <begin position="1335"/>
        <end position="1378"/>
    </location>
</feature>
<feature type="compositionally biased region" description="Acidic residues" evidence="3">
    <location>
        <begin position="1307"/>
        <end position="1322"/>
    </location>
</feature>